<accession>A0A210R009</accession>
<sequence>MAEETKNTIALLNGLARRTYYKEDEISDEFLKSQIYPEMDDEEFNRLVSRFSGLMKARACEHINKHAHLTVEHFRHRISFFVPTANILLHEHR</sequence>
<gene>
    <name evidence="2" type="ORF">KP79_PYT10446</name>
</gene>
<dbReference type="GO" id="GO:0005768">
    <property type="term" value="C:endosome"/>
    <property type="evidence" value="ECO:0007669"/>
    <property type="project" value="TreeGrafter"/>
</dbReference>
<name>A0A210R009_MIZYE</name>
<dbReference type="GO" id="GO:0031398">
    <property type="term" value="P:positive regulation of protein ubiquitination"/>
    <property type="evidence" value="ECO:0007669"/>
    <property type="project" value="TreeGrafter"/>
</dbReference>
<dbReference type="Proteomes" id="UP000242188">
    <property type="component" value="Unassembled WGS sequence"/>
</dbReference>
<keyword evidence="3" id="KW-1185">Reference proteome</keyword>
<protein>
    <submittedName>
        <fullName evidence="2">COMM domain-containing protein 1</fullName>
    </submittedName>
</protein>
<dbReference type="STRING" id="6573.A0A210R009"/>
<dbReference type="GO" id="GO:0055070">
    <property type="term" value="P:copper ion homeostasis"/>
    <property type="evidence" value="ECO:0007669"/>
    <property type="project" value="InterPro"/>
</dbReference>
<comment type="caution">
    <text evidence="2">The sequence shown here is derived from an EMBL/GenBank/DDBJ whole genome shotgun (WGS) entry which is preliminary data.</text>
</comment>
<dbReference type="AlphaFoldDB" id="A0A210R009"/>
<dbReference type="InterPro" id="IPR033776">
    <property type="entry name" value="COMMD1_N"/>
</dbReference>
<dbReference type="Pfam" id="PF17221">
    <property type="entry name" value="COMMD1_N"/>
    <property type="match status" value="1"/>
</dbReference>
<evidence type="ECO:0000313" key="2">
    <source>
        <dbReference type="EMBL" id="OWF54348.1"/>
    </source>
</evidence>
<evidence type="ECO:0000313" key="3">
    <source>
        <dbReference type="Proteomes" id="UP000242188"/>
    </source>
</evidence>
<dbReference type="EMBL" id="NEDP02001069">
    <property type="protein sequence ID" value="OWF54348.1"/>
    <property type="molecule type" value="Genomic_DNA"/>
</dbReference>
<organism evidence="2 3">
    <name type="scientific">Mizuhopecten yessoensis</name>
    <name type="common">Japanese scallop</name>
    <name type="synonym">Patinopecten yessoensis</name>
    <dbReference type="NCBI Taxonomy" id="6573"/>
    <lineage>
        <taxon>Eukaryota</taxon>
        <taxon>Metazoa</taxon>
        <taxon>Spiralia</taxon>
        <taxon>Lophotrochozoa</taxon>
        <taxon>Mollusca</taxon>
        <taxon>Bivalvia</taxon>
        <taxon>Autobranchia</taxon>
        <taxon>Pteriomorphia</taxon>
        <taxon>Pectinida</taxon>
        <taxon>Pectinoidea</taxon>
        <taxon>Pectinidae</taxon>
        <taxon>Mizuhopecten</taxon>
    </lineage>
</organism>
<reference evidence="2 3" key="1">
    <citation type="journal article" date="2017" name="Nat. Ecol. Evol.">
        <title>Scallop genome provides insights into evolution of bilaterian karyotype and development.</title>
        <authorList>
            <person name="Wang S."/>
            <person name="Zhang J."/>
            <person name="Jiao W."/>
            <person name="Li J."/>
            <person name="Xun X."/>
            <person name="Sun Y."/>
            <person name="Guo X."/>
            <person name="Huan P."/>
            <person name="Dong B."/>
            <person name="Zhang L."/>
            <person name="Hu X."/>
            <person name="Sun X."/>
            <person name="Wang J."/>
            <person name="Zhao C."/>
            <person name="Wang Y."/>
            <person name="Wang D."/>
            <person name="Huang X."/>
            <person name="Wang R."/>
            <person name="Lv J."/>
            <person name="Li Y."/>
            <person name="Zhang Z."/>
            <person name="Liu B."/>
            <person name="Lu W."/>
            <person name="Hui Y."/>
            <person name="Liang J."/>
            <person name="Zhou Z."/>
            <person name="Hou R."/>
            <person name="Li X."/>
            <person name="Liu Y."/>
            <person name="Li H."/>
            <person name="Ning X."/>
            <person name="Lin Y."/>
            <person name="Zhao L."/>
            <person name="Xing Q."/>
            <person name="Dou J."/>
            <person name="Li Y."/>
            <person name="Mao J."/>
            <person name="Guo H."/>
            <person name="Dou H."/>
            <person name="Li T."/>
            <person name="Mu C."/>
            <person name="Jiang W."/>
            <person name="Fu Q."/>
            <person name="Fu X."/>
            <person name="Miao Y."/>
            <person name="Liu J."/>
            <person name="Yu Q."/>
            <person name="Li R."/>
            <person name="Liao H."/>
            <person name="Li X."/>
            <person name="Kong Y."/>
            <person name="Jiang Z."/>
            <person name="Chourrout D."/>
            <person name="Li R."/>
            <person name="Bao Z."/>
        </authorList>
    </citation>
    <scope>NUCLEOTIDE SEQUENCE [LARGE SCALE GENOMIC DNA]</scope>
    <source>
        <strain evidence="2 3">PY_sf001</strain>
    </source>
</reference>
<dbReference type="GO" id="GO:1902306">
    <property type="term" value="P:negative regulation of sodium ion transmembrane transport"/>
    <property type="evidence" value="ECO:0007669"/>
    <property type="project" value="TreeGrafter"/>
</dbReference>
<dbReference type="PANTHER" id="PTHR21199:SF1">
    <property type="entry name" value="COMM DOMAIN-CONTAINING PROTEIN 1"/>
    <property type="match status" value="1"/>
</dbReference>
<dbReference type="GO" id="GO:2000009">
    <property type="term" value="P:negative regulation of protein localization to cell surface"/>
    <property type="evidence" value="ECO:0007669"/>
    <property type="project" value="TreeGrafter"/>
</dbReference>
<feature type="domain" description="COMMD1 N-terminal" evidence="1">
    <location>
        <begin position="3"/>
        <end position="62"/>
    </location>
</feature>
<dbReference type="OrthoDB" id="10251426at2759"/>
<dbReference type="InterPro" id="IPR037351">
    <property type="entry name" value="Murr1"/>
</dbReference>
<proteinExistence type="predicted"/>
<evidence type="ECO:0000259" key="1">
    <source>
        <dbReference type="Pfam" id="PF17221"/>
    </source>
</evidence>
<dbReference type="PANTHER" id="PTHR21199">
    <property type="entry name" value="COMM DOMAIN-CONTAINING PROTEIN 1"/>
    <property type="match status" value="1"/>
</dbReference>
<dbReference type="GO" id="GO:0032434">
    <property type="term" value="P:regulation of proteasomal ubiquitin-dependent protein catabolic process"/>
    <property type="evidence" value="ECO:0007669"/>
    <property type="project" value="TreeGrafter"/>
</dbReference>